<name>A0A545V1N1_9HYPO</name>
<evidence type="ECO:0000313" key="2">
    <source>
        <dbReference type="Proteomes" id="UP000315783"/>
    </source>
</evidence>
<accession>A0A545V1N1</accession>
<comment type="caution">
    <text evidence="1">The sequence shown here is derived from an EMBL/GenBank/DDBJ whole genome shotgun (WGS) entry which is preliminary data.</text>
</comment>
<gene>
    <name evidence="1" type="ORF">IF1G_05464</name>
</gene>
<dbReference type="AlphaFoldDB" id="A0A545V1N1"/>
<sequence length="163" mass="17921">MLKLGSCGRDEGIESAVTDKVERGLVTRADMVHTVSCLDWAMIMQQHIALQANCSRFFFFLSASSAKFCFFGDVPSRIDCGMSGGRGSPLKLPSVKKDGLASLLRQGTVTLDFFFALMKNLSRHDYAAPSKDRKLVNASVFERMAAVYYGTVVFKRPGTYPGT</sequence>
<reference evidence="1 2" key="1">
    <citation type="journal article" date="2019" name="Appl. Microbiol. Biotechnol.">
        <title>Genome sequence of Isaria javanica and comparative genome analysis insights into family S53 peptidase evolution in fungal entomopathogens.</title>
        <authorList>
            <person name="Lin R."/>
            <person name="Zhang X."/>
            <person name="Xin B."/>
            <person name="Zou M."/>
            <person name="Gao Y."/>
            <person name="Qin F."/>
            <person name="Hu Q."/>
            <person name="Xie B."/>
            <person name="Cheng X."/>
        </authorList>
    </citation>
    <scope>NUCLEOTIDE SEQUENCE [LARGE SCALE GENOMIC DNA]</scope>
    <source>
        <strain evidence="1 2">IJ1G</strain>
    </source>
</reference>
<organism evidence="1 2">
    <name type="scientific">Cordyceps javanica</name>
    <dbReference type="NCBI Taxonomy" id="43265"/>
    <lineage>
        <taxon>Eukaryota</taxon>
        <taxon>Fungi</taxon>
        <taxon>Dikarya</taxon>
        <taxon>Ascomycota</taxon>
        <taxon>Pezizomycotina</taxon>
        <taxon>Sordariomycetes</taxon>
        <taxon>Hypocreomycetidae</taxon>
        <taxon>Hypocreales</taxon>
        <taxon>Cordycipitaceae</taxon>
        <taxon>Cordyceps</taxon>
    </lineage>
</organism>
<protein>
    <submittedName>
        <fullName evidence="1">Uncharacterized protein</fullName>
    </submittedName>
</protein>
<keyword evidence="2" id="KW-1185">Reference proteome</keyword>
<dbReference type="EMBL" id="SPUK01000007">
    <property type="protein sequence ID" value="TQV95635.1"/>
    <property type="molecule type" value="Genomic_DNA"/>
</dbReference>
<proteinExistence type="predicted"/>
<evidence type="ECO:0000313" key="1">
    <source>
        <dbReference type="EMBL" id="TQV95635.1"/>
    </source>
</evidence>
<dbReference type="Proteomes" id="UP000315783">
    <property type="component" value="Unassembled WGS sequence"/>
</dbReference>